<dbReference type="FunFam" id="3.30.950.10:FF:000002">
    <property type="entry name" value="Ribosomal RNA small subunit methyltransferase I"/>
    <property type="match status" value="1"/>
</dbReference>
<proteinExistence type="inferred from homology"/>
<dbReference type="InterPro" id="IPR008189">
    <property type="entry name" value="rRNA_ssu_MeTfrase_I"/>
</dbReference>
<evidence type="ECO:0000256" key="2">
    <source>
        <dbReference type="ARBA" id="ARBA00022552"/>
    </source>
</evidence>
<dbReference type="PIRSF" id="PIRSF005917">
    <property type="entry name" value="MTase_YraL"/>
    <property type="match status" value="1"/>
</dbReference>
<dbReference type="Proteomes" id="UP000178444">
    <property type="component" value="Unassembled WGS sequence"/>
</dbReference>
<dbReference type="PANTHER" id="PTHR46111">
    <property type="entry name" value="RIBOSOMAL RNA SMALL SUBUNIT METHYLTRANSFERASE I"/>
    <property type="match status" value="1"/>
</dbReference>
<feature type="domain" description="Tetrapyrrole methylase" evidence="7">
    <location>
        <begin position="2"/>
        <end position="204"/>
    </location>
</feature>
<organism evidence="8 9">
    <name type="scientific">Candidatus Yanofskybacteria bacterium RIFCSPLOWO2_01_FULL_49_17</name>
    <dbReference type="NCBI Taxonomy" id="1802700"/>
    <lineage>
        <taxon>Bacteria</taxon>
        <taxon>Candidatus Yanofskyibacteriota</taxon>
    </lineage>
</organism>
<comment type="subcellular location">
    <subcellularLocation>
        <location evidence="6">Cytoplasm</location>
    </subcellularLocation>
</comment>
<comment type="similarity">
    <text evidence="6">Belongs to the methyltransferase superfamily. RsmI family.</text>
</comment>
<dbReference type="PANTHER" id="PTHR46111:SF1">
    <property type="entry name" value="RIBOSOMAL RNA SMALL SUBUNIT METHYLTRANSFERASE I"/>
    <property type="match status" value="1"/>
</dbReference>
<dbReference type="PROSITE" id="PS01296">
    <property type="entry name" value="RSMI"/>
    <property type="match status" value="1"/>
</dbReference>
<dbReference type="GO" id="GO:0005737">
    <property type="term" value="C:cytoplasm"/>
    <property type="evidence" value="ECO:0007669"/>
    <property type="project" value="UniProtKB-SubCell"/>
</dbReference>
<accession>A0A1F8GRQ5</accession>
<evidence type="ECO:0000256" key="4">
    <source>
        <dbReference type="ARBA" id="ARBA00022679"/>
    </source>
</evidence>
<dbReference type="GO" id="GO:0070677">
    <property type="term" value="F:rRNA (cytosine-2'-O-)-methyltransferase activity"/>
    <property type="evidence" value="ECO:0007669"/>
    <property type="project" value="UniProtKB-UniRule"/>
</dbReference>
<dbReference type="InterPro" id="IPR035996">
    <property type="entry name" value="4pyrrol_Methylase_sf"/>
</dbReference>
<dbReference type="EMBL" id="MGKO01000003">
    <property type="protein sequence ID" value="OGN28107.1"/>
    <property type="molecule type" value="Genomic_DNA"/>
</dbReference>
<dbReference type="InterPro" id="IPR014777">
    <property type="entry name" value="4pyrrole_Mease_sub1"/>
</dbReference>
<keyword evidence="1 6" id="KW-0963">Cytoplasm</keyword>
<dbReference type="NCBIfam" id="TIGR00096">
    <property type="entry name" value="16S rRNA (cytidine(1402)-2'-O)-methyltransferase"/>
    <property type="match status" value="1"/>
</dbReference>
<evidence type="ECO:0000256" key="3">
    <source>
        <dbReference type="ARBA" id="ARBA00022603"/>
    </source>
</evidence>
<sequence length="234" mass="26112">MKLYIVATPIGNLADITLRAVNTLANVELILAEDTRVTRTLLEHLNIRKELMAYHAHSRPKEIEKIINFLRSGKNIALVSDAGTPGVNDPGNYLIGQLLKELPELQVVPIPGPNAAAAALSVSGFPSDRFYFLGFPPHKKGRQTFFKDIGETEGTVVFYESKHRILKCLKELKTVAQIGERPILVCRELTKQFETFYRGTAYDIEMALQKNKNNLLGEFVVVIGPKPKKQSLKA</sequence>
<dbReference type="Gene3D" id="3.30.950.10">
    <property type="entry name" value="Methyltransferase, Cobalt-precorrin-4 Transmethylase, Domain 2"/>
    <property type="match status" value="1"/>
</dbReference>
<comment type="catalytic activity">
    <reaction evidence="6">
        <text>cytidine(1402) in 16S rRNA + S-adenosyl-L-methionine = 2'-O-methylcytidine(1402) in 16S rRNA + S-adenosyl-L-homocysteine + H(+)</text>
        <dbReference type="Rhea" id="RHEA:42924"/>
        <dbReference type="Rhea" id="RHEA-COMP:10285"/>
        <dbReference type="Rhea" id="RHEA-COMP:10286"/>
        <dbReference type="ChEBI" id="CHEBI:15378"/>
        <dbReference type="ChEBI" id="CHEBI:57856"/>
        <dbReference type="ChEBI" id="CHEBI:59789"/>
        <dbReference type="ChEBI" id="CHEBI:74495"/>
        <dbReference type="ChEBI" id="CHEBI:82748"/>
        <dbReference type="EC" id="2.1.1.198"/>
    </reaction>
</comment>
<evidence type="ECO:0000313" key="8">
    <source>
        <dbReference type="EMBL" id="OGN28107.1"/>
    </source>
</evidence>
<dbReference type="AlphaFoldDB" id="A0A1F8GRQ5"/>
<reference evidence="8 9" key="1">
    <citation type="journal article" date="2016" name="Nat. Commun.">
        <title>Thousands of microbial genomes shed light on interconnected biogeochemical processes in an aquifer system.</title>
        <authorList>
            <person name="Anantharaman K."/>
            <person name="Brown C.T."/>
            <person name="Hug L.A."/>
            <person name="Sharon I."/>
            <person name="Castelle C.J."/>
            <person name="Probst A.J."/>
            <person name="Thomas B.C."/>
            <person name="Singh A."/>
            <person name="Wilkins M.J."/>
            <person name="Karaoz U."/>
            <person name="Brodie E.L."/>
            <person name="Williams K.H."/>
            <person name="Hubbard S.S."/>
            <person name="Banfield J.F."/>
        </authorList>
    </citation>
    <scope>NUCLEOTIDE SEQUENCE [LARGE SCALE GENOMIC DNA]</scope>
</reference>
<comment type="caution">
    <text evidence="8">The sequence shown here is derived from an EMBL/GenBank/DDBJ whole genome shotgun (WGS) entry which is preliminary data.</text>
</comment>
<evidence type="ECO:0000256" key="1">
    <source>
        <dbReference type="ARBA" id="ARBA00022490"/>
    </source>
</evidence>
<comment type="function">
    <text evidence="6">Catalyzes the 2'-O-methylation of the ribose of cytidine 1402 (C1402) in 16S rRNA.</text>
</comment>
<dbReference type="InterPro" id="IPR000878">
    <property type="entry name" value="4pyrrol_Mease"/>
</dbReference>
<evidence type="ECO:0000313" key="9">
    <source>
        <dbReference type="Proteomes" id="UP000178444"/>
    </source>
</evidence>
<protein>
    <recommendedName>
        <fullName evidence="6">Ribosomal RNA small subunit methyltransferase I</fullName>
        <ecNumber evidence="6">2.1.1.198</ecNumber>
    </recommendedName>
    <alternativeName>
        <fullName evidence="6">16S rRNA 2'-O-ribose C1402 methyltransferase</fullName>
    </alternativeName>
    <alternativeName>
        <fullName evidence="6">rRNA (cytidine-2'-O-)-methyltransferase RsmI</fullName>
    </alternativeName>
</protein>
<evidence type="ECO:0000256" key="5">
    <source>
        <dbReference type="ARBA" id="ARBA00022691"/>
    </source>
</evidence>
<evidence type="ECO:0000259" key="7">
    <source>
        <dbReference type="Pfam" id="PF00590"/>
    </source>
</evidence>
<keyword evidence="3 6" id="KW-0489">Methyltransferase</keyword>
<dbReference type="InterPro" id="IPR018063">
    <property type="entry name" value="SAM_MeTrfase_RsmI_CS"/>
</dbReference>
<gene>
    <name evidence="6" type="primary">rsmI</name>
    <name evidence="8" type="ORF">A2941_00030</name>
</gene>
<dbReference type="Pfam" id="PF00590">
    <property type="entry name" value="TP_methylase"/>
    <property type="match status" value="1"/>
</dbReference>
<dbReference type="EC" id="2.1.1.198" evidence="6"/>
<evidence type="ECO:0000256" key="6">
    <source>
        <dbReference type="HAMAP-Rule" id="MF_01877"/>
    </source>
</evidence>
<keyword evidence="5 6" id="KW-0949">S-adenosyl-L-methionine</keyword>
<dbReference type="HAMAP" id="MF_01877">
    <property type="entry name" value="16SrRNA_methyltr_I"/>
    <property type="match status" value="1"/>
</dbReference>
<dbReference type="FunFam" id="3.40.1010.10:FF:000007">
    <property type="entry name" value="Ribosomal RNA small subunit methyltransferase I"/>
    <property type="match status" value="1"/>
</dbReference>
<name>A0A1F8GRQ5_9BACT</name>
<dbReference type="Gene3D" id="3.40.1010.10">
    <property type="entry name" value="Cobalt-precorrin-4 Transmethylase, Domain 1"/>
    <property type="match status" value="1"/>
</dbReference>
<dbReference type="SUPFAM" id="SSF53790">
    <property type="entry name" value="Tetrapyrrole methylase"/>
    <property type="match status" value="1"/>
</dbReference>
<keyword evidence="4 6" id="KW-0808">Transferase</keyword>
<keyword evidence="2 6" id="KW-0698">rRNA processing</keyword>
<dbReference type="CDD" id="cd11648">
    <property type="entry name" value="RsmI"/>
    <property type="match status" value="1"/>
</dbReference>
<dbReference type="InterPro" id="IPR014776">
    <property type="entry name" value="4pyrrole_Mease_sub2"/>
</dbReference>